<comment type="caution">
    <text evidence="5">The sequence shown here is derived from an EMBL/GenBank/DDBJ whole genome shotgun (WGS) entry which is preliminary data.</text>
</comment>
<dbReference type="EMBL" id="VIBQ01000017">
    <property type="protein sequence ID" value="KAB8360696.1"/>
    <property type="molecule type" value="Genomic_DNA"/>
</dbReference>
<comment type="similarity">
    <text evidence="1">Belongs to the ATP-dependent AMP-binding enzyme family.</text>
</comment>
<dbReference type="InterPro" id="IPR000873">
    <property type="entry name" value="AMP-dep_synth/lig_dom"/>
</dbReference>
<evidence type="ECO:0000259" key="4">
    <source>
        <dbReference type="Pfam" id="PF13193"/>
    </source>
</evidence>
<protein>
    <recommendedName>
        <fullName evidence="7">AMP-dependent synthetase/ligase domain-containing protein</fullName>
    </recommendedName>
</protein>
<dbReference type="Pfam" id="PF00501">
    <property type="entry name" value="AMP-binding"/>
    <property type="match status" value="1"/>
</dbReference>
<dbReference type="InterPro" id="IPR045851">
    <property type="entry name" value="AMP-bd_C_sf"/>
</dbReference>
<dbReference type="InterPro" id="IPR025110">
    <property type="entry name" value="AMP-bd_C"/>
</dbReference>
<accession>A0A5N6KYF7</accession>
<evidence type="ECO:0000256" key="2">
    <source>
        <dbReference type="ARBA" id="ARBA00022598"/>
    </source>
</evidence>
<dbReference type="GO" id="GO:0016405">
    <property type="term" value="F:CoA-ligase activity"/>
    <property type="evidence" value="ECO:0007669"/>
    <property type="project" value="TreeGrafter"/>
</dbReference>
<proteinExistence type="inferred from homology"/>
<dbReference type="PANTHER" id="PTHR24096">
    <property type="entry name" value="LONG-CHAIN-FATTY-ACID--COA LIGASE"/>
    <property type="match status" value="1"/>
</dbReference>
<dbReference type="Pfam" id="PF13193">
    <property type="entry name" value="AMP-binding_C"/>
    <property type="match status" value="1"/>
</dbReference>
<feature type="domain" description="AMP-binding enzyme C-terminal" evidence="4">
    <location>
        <begin position="458"/>
        <end position="535"/>
    </location>
</feature>
<dbReference type="Gene3D" id="3.40.50.12780">
    <property type="entry name" value="N-terminal domain of ligase-like"/>
    <property type="match status" value="1"/>
</dbReference>
<dbReference type="InterPro" id="IPR042099">
    <property type="entry name" value="ANL_N_sf"/>
</dbReference>
<evidence type="ECO:0000259" key="3">
    <source>
        <dbReference type="Pfam" id="PF00501"/>
    </source>
</evidence>
<keyword evidence="2" id="KW-0436">Ligase</keyword>
<dbReference type="PROSITE" id="PS00455">
    <property type="entry name" value="AMP_BINDING"/>
    <property type="match status" value="1"/>
</dbReference>
<organism evidence="5 6">
    <name type="scientific">Carpinus fangiana</name>
    <dbReference type="NCBI Taxonomy" id="176857"/>
    <lineage>
        <taxon>Eukaryota</taxon>
        <taxon>Viridiplantae</taxon>
        <taxon>Streptophyta</taxon>
        <taxon>Embryophyta</taxon>
        <taxon>Tracheophyta</taxon>
        <taxon>Spermatophyta</taxon>
        <taxon>Magnoliopsida</taxon>
        <taxon>eudicotyledons</taxon>
        <taxon>Gunneridae</taxon>
        <taxon>Pentapetalae</taxon>
        <taxon>rosids</taxon>
        <taxon>fabids</taxon>
        <taxon>Fagales</taxon>
        <taxon>Betulaceae</taxon>
        <taxon>Carpinus</taxon>
    </lineage>
</organism>
<dbReference type="SUPFAM" id="SSF56801">
    <property type="entry name" value="Acetyl-CoA synthetase-like"/>
    <property type="match status" value="1"/>
</dbReference>
<feature type="domain" description="AMP-dependent synthetase/ligase" evidence="3">
    <location>
        <begin position="31"/>
        <end position="408"/>
    </location>
</feature>
<evidence type="ECO:0000313" key="5">
    <source>
        <dbReference type="EMBL" id="KAB8360696.1"/>
    </source>
</evidence>
<evidence type="ECO:0000313" key="6">
    <source>
        <dbReference type="Proteomes" id="UP000327013"/>
    </source>
</evidence>
<dbReference type="InterPro" id="IPR020845">
    <property type="entry name" value="AMP-binding_CS"/>
</dbReference>
<dbReference type="Proteomes" id="UP000327013">
    <property type="component" value="Unassembled WGS sequence"/>
</dbReference>
<reference evidence="5 6" key="1">
    <citation type="submission" date="2019-06" db="EMBL/GenBank/DDBJ databases">
        <title>A chromosomal-level reference genome of Carpinus fangiana (Coryloideae, Betulaceae).</title>
        <authorList>
            <person name="Yang X."/>
            <person name="Wang Z."/>
            <person name="Zhang L."/>
            <person name="Hao G."/>
            <person name="Liu J."/>
            <person name="Yang Y."/>
        </authorList>
    </citation>
    <scope>NUCLEOTIDE SEQUENCE [LARGE SCALE GENOMIC DNA]</scope>
    <source>
        <strain evidence="5">Cfa_2016G</strain>
        <tissue evidence="5">Leaf</tissue>
    </source>
</reference>
<gene>
    <name evidence="5" type="ORF">FH972_024433</name>
</gene>
<dbReference type="AlphaFoldDB" id="A0A5N6KYF7"/>
<evidence type="ECO:0000256" key="1">
    <source>
        <dbReference type="ARBA" id="ARBA00006432"/>
    </source>
</evidence>
<keyword evidence="6" id="KW-1185">Reference proteome</keyword>
<dbReference type="Gene3D" id="3.30.300.30">
    <property type="match status" value="1"/>
</dbReference>
<sequence>MPEQSRYHIDIPETDLLTWLFPPDSTPSNEPLYIDAEQPSHYLSPAQVLLWTSRLALGLQQIGLREGDVVLVHSTNHIFMPIAYLGLAGNGFIFSGSNPAYGVEEVAYQIENTGAKAILVDPTLLDTALKATERTSFPREKLFLFNDEACPTTQGVLDWRTMLASDEEARHHRRHIQTPEESRTRVACLNYSSGTTGLPKGVCISAYNIIANVEQSLYMRRLRSDDPSSLVPADTLPPERWLGFLPLYHAYGQLWSIAAAARTATPVFFMRAFAFPTLLAHIQRHRITHLQTAPPVLVMLAKRPETRTHDLSSLRNILCGAAPLSKELQNAVMDTVGRDLRVVQTMGMTELTCSTLHVPGLMRDTSGAVGLADPNCSIKLVDAAGREVADGERGELCVRGPNVCLGYWRNAGATREAFDAAGFLRSGDVAVRRAGWYWIVDRQKELIKVRGFQVAPAELEAALLEHADVADAAVVGLQLEQEEAPRAYVSLREHARGKVRAEEIAAWLAKRVAKHKRLTGGAVIIDEVPKSPSGKIQRKVLREWAKRDAEAFGKESKSKL</sequence>
<dbReference type="PANTHER" id="PTHR24096:SF194">
    <property type="entry name" value="AMP-DEPENDENT SYNTHETASE_LIGASE DOMAIN-CONTAINING PROTEIN"/>
    <property type="match status" value="1"/>
</dbReference>
<dbReference type="CDD" id="cd05911">
    <property type="entry name" value="Firefly_Luc_like"/>
    <property type="match status" value="1"/>
</dbReference>
<dbReference type="OrthoDB" id="6509636at2759"/>
<evidence type="ECO:0008006" key="7">
    <source>
        <dbReference type="Google" id="ProtNLM"/>
    </source>
</evidence>
<name>A0A5N6KYF7_9ROSI</name>